<reference evidence="1 2" key="1">
    <citation type="journal article" date="2011" name="Stand. Genomic Sci.">
        <title>Complete genome sequence of the hyperthermophilic chemolithoautotroph Pyrolobus fumarii type strain (1A).</title>
        <authorList>
            <person name="Anderson I."/>
            <person name="Goker M."/>
            <person name="Nolan M."/>
            <person name="Lucas S."/>
            <person name="Hammon N."/>
            <person name="Deshpande S."/>
            <person name="Cheng J.F."/>
            <person name="Tapia R."/>
            <person name="Han C."/>
            <person name="Goodwin L."/>
            <person name="Pitluck S."/>
            <person name="Huntemann M."/>
            <person name="Liolios K."/>
            <person name="Ivanova N."/>
            <person name="Pagani I."/>
            <person name="Mavromatis K."/>
            <person name="Ovchinikova G."/>
            <person name="Pati A."/>
            <person name="Chen A."/>
            <person name="Palaniappan K."/>
            <person name="Land M."/>
            <person name="Hauser L."/>
            <person name="Brambilla E.M."/>
            <person name="Huber H."/>
            <person name="Yasawong M."/>
            <person name="Rohde M."/>
            <person name="Spring S."/>
            <person name="Abt B."/>
            <person name="Sikorski J."/>
            <person name="Wirth R."/>
            <person name="Detter J.C."/>
            <person name="Woyke T."/>
            <person name="Bristow J."/>
            <person name="Eisen J.A."/>
            <person name="Markowitz V."/>
            <person name="Hugenholtz P."/>
            <person name="Kyrpides N.C."/>
            <person name="Klenk H.P."/>
            <person name="Lapidus A."/>
        </authorList>
    </citation>
    <scope>NUCLEOTIDE SEQUENCE [LARGE SCALE GENOMIC DNA]</scope>
    <source>
        <strain evidence="2">DSM 11204 / 1A</strain>
    </source>
</reference>
<dbReference type="KEGG" id="pfm:Pyrfu_1190"/>
<gene>
    <name evidence="1" type="ordered locus">Pyrfu_1190</name>
</gene>
<dbReference type="EMBL" id="CP002838">
    <property type="protein sequence ID" value="AEM39053.1"/>
    <property type="molecule type" value="Genomic_DNA"/>
</dbReference>
<dbReference type="AlphaFoldDB" id="G0EFV2"/>
<accession>G0EFV2</accession>
<dbReference type="eggNOG" id="arCOG10161">
    <property type="taxonomic scope" value="Archaea"/>
</dbReference>
<organism evidence="1 2">
    <name type="scientific">Pyrolobus fumarii (strain DSM 11204 / 1A)</name>
    <dbReference type="NCBI Taxonomy" id="694429"/>
    <lineage>
        <taxon>Archaea</taxon>
        <taxon>Thermoproteota</taxon>
        <taxon>Thermoprotei</taxon>
        <taxon>Desulfurococcales</taxon>
        <taxon>Pyrodictiaceae</taxon>
        <taxon>Pyrolobus</taxon>
    </lineage>
</organism>
<dbReference type="InParanoid" id="G0EFV2"/>
<dbReference type="Proteomes" id="UP000001037">
    <property type="component" value="Chromosome"/>
</dbReference>
<dbReference type="HOGENOM" id="CLU_926280_0_0_2"/>
<protein>
    <submittedName>
        <fullName evidence="1">Uncharacterized protein</fullName>
    </submittedName>
</protein>
<evidence type="ECO:0000313" key="1">
    <source>
        <dbReference type="EMBL" id="AEM39053.1"/>
    </source>
</evidence>
<sequence>MPRGMSETTLYGEYANVRYYRLTQRGLEIGSRVFVRHLRGVFDKLLEVLEGYPLGLVRVIALSALDLRSGELGWIEVMVEGWDLSKALSHTISDIEFSLVDTVELREVYAGSKLVFGDLRLVFERLKRARAGMYKPRVYDVFVAKLLVRYNGEVRRMALELMEKLVELGLAGRIPLFDSKGKRYTDAYRAPPEVAYVLERYSSSFDMSHIRRHVLAAQLVMEALRKELTKSELLAALMGLGIPEEEVKSALEALYAKGVTSRYNEAGGPDSPPFIILDEERAKREAEAVVRLAGSLLLAP</sequence>
<keyword evidence="2" id="KW-1185">Reference proteome</keyword>
<name>G0EFV2_PYRF1</name>
<proteinExistence type="predicted"/>
<evidence type="ECO:0000313" key="2">
    <source>
        <dbReference type="Proteomes" id="UP000001037"/>
    </source>
</evidence>